<dbReference type="Proteomes" id="UP001329915">
    <property type="component" value="Chromosome"/>
</dbReference>
<dbReference type="PANTHER" id="PTHR43801">
    <property type="entry name" value="NUCLEOTIDE-BINDING PROTEIN-RELATED"/>
    <property type="match status" value="1"/>
</dbReference>
<protein>
    <submittedName>
        <fullName evidence="2">DUF116 domain-containing protein</fullName>
    </submittedName>
</protein>
<dbReference type="KEGG" id="dbc:MFMK1_001996"/>
<keyword evidence="1" id="KW-1133">Transmembrane helix</keyword>
<feature type="transmembrane region" description="Helical" evidence="1">
    <location>
        <begin position="36"/>
        <end position="68"/>
    </location>
</feature>
<reference evidence="2 3" key="1">
    <citation type="submission" date="2023-04" db="EMBL/GenBank/DDBJ databases">
        <authorList>
            <person name="Hsu D."/>
        </authorList>
    </citation>
    <scope>NUCLEOTIDE SEQUENCE [LARGE SCALE GENOMIC DNA]</scope>
    <source>
        <strain evidence="2 3">MK1</strain>
    </source>
</reference>
<gene>
    <name evidence="2" type="ORF">MFMK1_001996</name>
</gene>
<name>A0AAU0UPL5_9FIRM</name>
<dbReference type="PANTHER" id="PTHR43801:SF1">
    <property type="entry name" value="POLYPRENYL SYNTHETASE"/>
    <property type="match status" value="1"/>
</dbReference>
<sequence>MPSQKRIYIALLGITVAILGAVVFLAWYLFLNNGSLFNQIVLVLMGSLILMGLGVVGFGVVVLVITLWSHKSFPSLQNLIYTATNLLFPVALQLGKMVGIDADKIKSSFIAVNNQLVDNRDIQVVASQVMILAPHCLQNADCPHKITIDVNNCRRCGKCPIDDLHDIKERYGVHFVVATGGTLARRFVKEIRPRAVVAIACERDLTSGVQDVNPLPVIGVLNIRPQGPCYNTRVNLDQVEDAIRQFTNRRRSVFTNNQQLTET</sequence>
<dbReference type="Pfam" id="PF01976">
    <property type="entry name" value="DUF116"/>
    <property type="match status" value="1"/>
</dbReference>
<evidence type="ECO:0000313" key="2">
    <source>
        <dbReference type="EMBL" id="WRO22171.1"/>
    </source>
</evidence>
<keyword evidence="1" id="KW-0812">Transmembrane</keyword>
<dbReference type="EMBL" id="CP121694">
    <property type="protein sequence ID" value="WRO22171.1"/>
    <property type="molecule type" value="Genomic_DNA"/>
</dbReference>
<keyword evidence="1" id="KW-0472">Membrane</keyword>
<keyword evidence="3" id="KW-1185">Reference proteome</keyword>
<evidence type="ECO:0000313" key="3">
    <source>
        <dbReference type="Proteomes" id="UP001329915"/>
    </source>
</evidence>
<feature type="transmembrane region" description="Helical" evidence="1">
    <location>
        <begin position="7"/>
        <end position="30"/>
    </location>
</feature>
<dbReference type="RefSeq" id="WP_366921592.1">
    <property type="nucleotide sequence ID" value="NZ_CP121694.1"/>
</dbReference>
<dbReference type="InterPro" id="IPR002829">
    <property type="entry name" value="DUF116"/>
</dbReference>
<accession>A0AAU0UPL5</accession>
<organism evidence="2 3">
    <name type="scientific">Metallumcola ferriviriculae</name>
    <dbReference type="NCBI Taxonomy" id="3039180"/>
    <lineage>
        <taxon>Bacteria</taxon>
        <taxon>Bacillati</taxon>
        <taxon>Bacillota</taxon>
        <taxon>Clostridia</taxon>
        <taxon>Neomoorellales</taxon>
        <taxon>Desulfitibacteraceae</taxon>
        <taxon>Metallumcola</taxon>
    </lineage>
</organism>
<evidence type="ECO:0000256" key="1">
    <source>
        <dbReference type="SAM" id="Phobius"/>
    </source>
</evidence>
<proteinExistence type="predicted"/>
<dbReference type="AlphaFoldDB" id="A0AAU0UPL5"/>